<dbReference type="Proteomes" id="UP000050326">
    <property type="component" value="Unassembled WGS sequence"/>
</dbReference>
<name>A0A0P8W4X8_9CLOT</name>
<keyword evidence="2 5" id="KW-0694">RNA-binding</keyword>
<dbReference type="GO" id="GO:0019843">
    <property type="term" value="F:rRNA binding"/>
    <property type="evidence" value="ECO:0007669"/>
    <property type="project" value="UniProtKB-UniRule"/>
</dbReference>
<keyword evidence="5" id="KW-0699">rRNA-binding</keyword>
<feature type="compositionally biased region" description="Gly residues" evidence="7">
    <location>
        <begin position="42"/>
        <end position="52"/>
    </location>
</feature>
<evidence type="ECO:0000313" key="10">
    <source>
        <dbReference type="Proteomes" id="UP000050326"/>
    </source>
</evidence>
<dbReference type="PATRIC" id="fig|36849.3.peg.4007"/>
<dbReference type="NCBIfam" id="TIGR01071">
    <property type="entry name" value="rplO_bact"/>
    <property type="match status" value="1"/>
</dbReference>
<comment type="similarity">
    <text evidence="1 5 6">Belongs to the universal ribosomal protein uL15 family.</text>
</comment>
<dbReference type="GO" id="GO:0022625">
    <property type="term" value="C:cytosolic large ribosomal subunit"/>
    <property type="evidence" value="ECO:0007669"/>
    <property type="project" value="TreeGrafter"/>
</dbReference>
<evidence type="ECO:0000313" key="9">
    <source>
        <dbReference type="EMBL" id="KPU42614.1"/>
    </source>
</evidence>
<comment type="caution">
    <text evidence="9">The sequence shown here is derived from an EMBL/GenBank/DDBJ whole genome shotgun (WGS) entry which is preliminary data.</text>
</comment>
<dbReference type="InterPro" id="IPR036227">
    <property type="entry name" value="Ribosomal_uL15/eL18_sf"/>
</dbReference>
<dbReference type="InterPro" id="IPR001196">
    <property type="entry name" value="Ribosomal_uL15_CS"/>
</dbReference>
<dbReference type="STRING" id="36849.OXPF_37890"/>
<dbReference type="RefSeq" id="WP_054876757.1">
    <property type="nucleotide sequence ID" value="NZ_LKET01000062.1"/>
</dbReference>
<dbReference type="GO" id="GO:0003735">
    <property type="term" value="F:structural constituent of ribosome"/>
    <property type="evidence" value="ECO:0007669"/>
    <property type="project" value="InterPro"/>
</dbReference>
<keyword evidence="10" id="KW-1185">Reference proteome</keyword>
<comment type="function">
    <text evidence="5">Binds to the 23S rRNA.</text>
</comment>
<dbReference type="HAMAP" id="MF_01341">
    <property type="entry name" value="Ribosomal_uL15"/>
    <property type="match status" value="1"/>
</dbReference>
<feature type="region of interest" description="Disordered" evidence="7">
    <location>
        <begin position="1"/>
        <end position="59"/>
    </location>
</feature>
<dbReference type="Pfam" id="PF00828">
    <property type="entry name" value="Ribosomal_L27A"/>
    <property type="match status" value="1"/>
</dbReference>
<dbReference type="PROSITE" id="PS00475">
    <property type="entry name" value="RIBOSOMAL_L15"/>
    <property type="match status" value="1"/>
</dbReference>
<dbReference type="SUPFAM" id="SSF52080">
    <property type="entry name" value="Ribosomal proteins L15p and L18e"/>
    <property type="match status" value="1"/>
</dbReference>
<evidence type="ECO:0000256" key="1">
    <source>
        <dbReference type="ARBA" id="ARBA00007320"/>
    </source>
</evidence>
<keyword evidence="3 5" id="KW-0689">Ribosomal protein</keyword>
<dbReference type="InterPro" id="IPR005749">
    <property type="entry name" value="Ribosomal_uL15_bac-type"/>
</dbReference>
<dbReference type="InterPro" id="IPR030878">
    <property type="entry name" value="Ribosomal_uL15"/>
</dbReference>
<dbReference type="InterPro" id="IPR021131">
    <property type="entry name" value="Ribosomal_uL15/eL18"/>
</dbReference>
<dbReference type="AlphaFoldDB" id="A0A0P8W4X8"/>
<evidence type="ECO:0000256" key="4">
    <source>
        <dbReference type="ARBA" id="ARBA00023274"/>
    </source>
</evidence>
<sequence length="146" mass="15413">MKLHELKPTAGATKTPKRKGRGTGSGQGKTGGRGQTGQKSRSGGGVRPGFEGGQMPLHRRLPKRGFTNIFAKEYAEVKISDLDVFEAGATVTPETLLENNIIKKTLDGIKILGNGEISKSLTVKAHKFTSSAAQKIEAAGGKVEVI</sequence>
<evidence type="ECO:0000256" key="3">
    <source>
        <dbReference type="ARBA" id="ARBA00022980"/>
    </source>
</evidence>
<evidence type="ECO:0000256" key="5">
    <source>
        <dbReference type="HAMAP-Rule" id="MF_01341"/>
    </source>
</evidence>
<protein>
    <recommendedName>
        <fullName evidence="5">Large ribosomal subunit protein uL15</fullName>
    </recommendedName>
</protein>
<dbReference type="PANTHER" id="PTHR12934">
    <property type="entry name" value="50S RIBOSOMAL PROTEIN L15"/>
    <property type="match status" value="1"/>
</dbReference>
<evidence type="ECO:0000259" key="8">
    <source>
        <dbReference type="Pfam" id="PF00828"/>
    </source>
</evidence>
<comment type="subunit">
    <text evidence="5">Part of the 50S ribosomal subunit.</text>
</comment>
<keyword evidence="4 5" id="KW-0687">Ribonucleoprotein</keyword>
<organism evidence="9 10">
    <name type="scientific">Oxobacter pfennigii</name>
    <dbReference type="NCBI Taxonomy" id="36849"/>
    <lineage>
        <taxon>Bacteria</taxon>
        <taxon>Bacillati</taxon>
        <taxon>Bacillota</taxon>
        <taxon>Clostridia</taxon>
        <taxon>Eubacteriales</taxon>
        <taxon>Clostridiaceae</taxon>
        <taxon>Oxobacter</taxon>
    </lineage>
</organism>
<gene>
    <name evidence="5 9" type="primary">rplO</name>
    <name evidence="9" type="ORF">OXPF_37890</name>
</gene>
<dbReference type="EMBL" id="LKET01000062">
    <property type="protein sequence ID" value="KPU42614.1"/>
    <property type="molecule type" value="Genomic_DNA"/>
</dbReference>
<proteinExistence type="inferred from homology"/>
<accession>A0A0P8W4X8</accession>
<evidence type="ECO:0000256" key="2">
    <source>
        <dbReference type="ARBA" id="ARBA00022884"/>
    </source>
</evidence>
<dbReference type="Gene3D" id="3.100.10.10">
    <property type="match status" value="1"/>
</dbReference>
<feature type="compositionally biased region" description="Gly residues" evidence="7">
    <location>
        <begin position="22"/>
        <end position="35"/>
    </location>
</feature>
<evidence type="ECO:0000256" key="6">
    <source>
        <dbReference type="RuleBase" id="RU003888"/>
    </source>
</evidence>
<dbReference type="OrthoDB" id="9810293at2"/>
<dbReference type="PANTHER" id="PTHR12934:SF11">
    <property type="entry name" value="LARGE RIBOSOMAL SUBUNIT PROTEIN UL15M"/>
    <property type="match status" value="1"/>
</dbReference>
<feature type="domain" description="Large ribosomal subunit protein uL15/eL18" evidence="8">
    <location>
        <begin position="78"/>
        <end position="144"/>
    </location>
</feature>
<evidence type="ECO:0000256" key="7">
    <source>
        <dbReference type="SAM" id="MobiDB-lite"/>
    </source>
</evidence>
<dbReference type="GO" id="GO:0006412">
    <property type="term" value="P:translation"/>
    <property type="evidence" value="ECO:0007669"/>
    <property type="project" value="UniProtKB-UniRule"/>
</dbReference>
<reference evidence="9 10" key="1">
    <citation type="submission" date="2015-09" db="EMBL/GenBank/DDBJ databases">
        <title>Genome sequence of Oxobacter pfennigii DSM 3222.</title>
        <authorList>
            <person name="Poehlein A."/>
            <person name="Bengelsdorf F.R."/>
            <person name="Schiel-Bengelsdorf B."/>
            <person name="Duerre P."/>
            <person name="Daniel R."/>
        </authorList>
    </citation>
    <scope>NUCLEOTIDE SEQUENCE [LARGE SCALE GENOMIC DNA]</scope>
    <source>
        <strain evidence="9 10">DSM 3222</strain>
    </source>
</reference>